<dbReference type="SUPFAM" id="SSF49879">
    <property type="entry name" value="SMAD/FHA domain"/>
    <property type="match status" value="1"/>
</dbReference>
<dbReference type="InterPro" id="IPR051791">
    <property type="entry name" value="Pra-immunoreactive"/>
</dbReference>
<evidence type="ECO:0000313" key="11">
    <source>
        <dbReference type="Proteomes" id="UP000246018"/>
    </source>
</evidence>
<feature type="transmembrane region" description="Helical" evidence="8">
    <location>
        <begin position="108"/>
        <end position="130"/>
    </location>
</feature>
<keyword evidence="4 8" id="KW-0812">Transmembrane</keyword>
<dbReference type="GO" id="GO:0005886">
    <property type="term" value="C:plasma membrane"/>
    <property type="evidence" value="ECO:0007669"/>
    <property type="project" value="UniProtKB-SubCell"/>
</dbReference>
<gene>
    <name evidence="10" type="ORF">DDE18_03235</name>
</gene>
<accession>A0A2T8FG03</accession>
<dbReference type="RefSeq" id="WP_116570762.1">
    <property type="nucleotide sequence ID" value="NZ_QDGZ01000001.1"/>
</dbReference>
<proteinExistence type="predicted"/>
<evidence type="ECO:0000313" key="10">
    <source>
        <dbReference type="EMBL" id="PVG84629.1"/>
    </source>
</evidence>
<keyword evidence="5 8" id="KW-1133">Transmembrane helix</keyword>
<dbReference type="OrthoDB" id="3254248at2"/>
<comment type="caution">
    <text evidence="10">The sequence shown here is derived from an EMBL/GenBank/DDBJ whole genome shotgun (WGS) entry which is preliminary data.</text>
</comment>
<dbReference type="EMBL" id="QDGZ01000001">
    <property type="protein sequence ID" value="PVG84629.1"/>
    <property type="molecule type" value="Genomic_DNA"/>
</dbReference>
<dbReference type="PANTHER" id="PTHR36115">
    <property type="entry name" value="PROLINE-RICH ANTIGEN HOMOLOG-RELATED"/>
    <property type="match status" value="1"/>
</dbReference>
<comment type="subcellular location">
    <subcellularLocation>
        <location evidence="1">Cell membrane</location>
        <topology evidence="1">Multi-pass membrane protein</topology>
    </subcellularLocation>
</comment>
<dbReference type="PROSITE" id="PS50006">
    <property type="entry name" value="FHA_DOMAIN"/>
    <property type="match status" value="1"/>
</dbReference>
<evidence type="ECO:0000256" key="4">
    <source>
        <dbReference type="ARBA" id="ARBA00022692"/>
    </source>
</evidence>
<sequence>MTTSSSTARTSFPVAELERRFYAFAIDRLLSWALYVVVGVGARGALGPDRLWTVLGVVAGTAGLVWLVLAVLLGATGTSPGKSAVGLRVVREGTGEPPGVGPALLRSLVLAVAGLPTFGMGLASLAWTAVEDAGGRRRGWHDHLAHSVVVDVRPVEVVQEQVQEAPRQIVNLTALRLVPAPPVEVPSTPARAPSSELSQRRQPDDVARAAASVPVPPPAQRAPVTPPAPHHQPAFQPPAPPQQPPAFRPPAAPSAARPPFLADSPAGRTVVRGAVPEAQGPARWRVTFDTGESFVVEGLTLVGRRPEPRPGEAVRHVVPLQSADMSVSKTHAQFGPAPDGVIVVMDRGSTNGSVLVRQGVARQLAAGKPATLLPGDKVVFGDRHMVLSRDY</sequence>
<feature type="domain" description="FHA" evidence="9">
    <location>
        <begin position="300"/>
        <end position="360"/>
    </location>
</feature>
<dbReference type="AlphaFoldDB" id="A0A2T8FG03"/>
<dbReference type="Pfam" id="PF00498">
    <property type="entry name" value="FHA"/>
    <property type="match status" value="1"/>
</dbReference>
<name>A0A2T8FG03_9ACTN</name>
<dbReference type="InterPro" id="IPR010432">
    <property type="entry name" value="RDD"/>
</dbReference>
<evidence type="ECO:0000259" key="9">
    <source>
        <dbReference type="PROSITE" id="PS50006"/>
    </source>
</evidence>
<feature type="transmembrane region" description="Helical" evidence="8">
    <location>
        <begin position="52"/>
        <end position="75"/>
    </location>
</feature>
<evidence type="ECO:0000256" key="8">
    <source>
        <dbReference type="SAM" id="Phobius"/>
    </source>
</evidence>
<keyword evidence="2" id="KW-1003">Cell membrane</keyword>
<dbReference type="Gene3D" id="2.60.200.20">
    <property type="match status" value="1"/>
</dbReference>
<evidence type="ECO:0000256" key="3">
    <source>
        <dbReference type="ARBA" id="ARBA00022553"/>
    </source>
</evidence>
<keyword evidence="11" id="KW-1185">Reference proteome</keyword>
<dbReference type="CDD" id="cd00060">
    <property type="entry name" value="FHA"/>
    <property type="match status" value="1"/>
</dbReference>
<feature type="compositionally biased region" description="Basic and acidic residues" evidence="7">
    <location>
        <begin position="198"/>
        <end position="207"/>
    </location>
</feature>
<evidence type="ECO:0000256" key="6">
    <source>
        <dbReference type="ARBA" id="ARBA00023136"/>
    </source>
</evidence>
<dbReference type="InterPro" id="IPR008984">
    <property type="entry name" value="SMAD_FHA_dom_sf"/>
</dbReference>
<evidence type="ECO:0000256" key="1">
    <source>
        <dbReference type="ARBA" id="ARBA00004651"/>
    </source>
</evidence>
<dbReference type="PANTHER" id="PTHR36115:SF6">
    <property type="entry name" value="PROLINE-RICH ANTIGEN HOMOLOG"/>
    <property type="match status" value="1"/>
</dbReference>
<feature type="compositionally biased region" description="Pro residues" evidence="7">
    <location>
        <begin position="214"/>
        <end position="252"/>
    </location>
</feature>
<keyword evidence="3" id="KW-0597">Phosphoprotein</keyword>
<feature type="region of interest" description="Disordered" evidence="7">
    <location>
        <begin position="181"/>
        <end position="266"/>
    </location>
</feature>
<evidence type="ECO:0000256" key="5">
    <source>
        <dbReference type="ARBA" id="ARBA00022989"/>
    </source>
</evidence>
<evidence type="ECO:0000256" key="2">
    <source>
        <dbReference type="ARBA" id="ARBA00022475"/>
    </source>
</evidence>
<reference evidence="10 11" key="1">
    <citation type="submission" date="2018-04" db="EMBL/GenBank/DDBJ databases">
        <title>Genome of Nocardioides gansuensis WSJ-1.</title>
        <authorList>
            <person name="Wu S."/>
            <person name="Wang G."/>
        </authorList>
    </citation>
    <scope>NUCLEOTIDE SEQUENCE [LARGE SCALE GENOMIC DNA]</scope>
    <source>
        <strain evidence="10 11">WSJ-1</strain>
    </source>
</reference>
<dbReference type="Pfam" id="PF06271">
    <property type="entry name" value="RDD"/>
    <property type="match status" value="1"/>
</dbReference>
<protein>
    <recommendedName>
        <fullName evidence="9">FHA domain-containing protein</fullName>
    </recommendedName>
</protein>
<dbReference type="Proteomes" id="UP000246018">
    <property type="component" value="Unassembled WGS sequence"/>
</dbReference>
<keyword evidence="6 8" id="KW-0472">Membrane</keyword>
<evidence type="ECO:0000256" key="7">
    <source>
        <dbReference type="SAM" id="MobiDB-lite"/>
    </source>
</evidence>
<feature type="transmembrane region" description="Helical" evidence="8">
    <location>
        <begin position="20"/>
        <end position="40"/>
    </location>
</feature>
<dbReference type="InterPro" id="IPR000253">
    <property type="entry name" value="FHA_dom"/>
</dbReference>
<organism evidence="10 11">
    <name type="scientific">Nocardioides gansuensis</name>
    <dbReference type="NCBI Taxonomy" id="2138300"/>
    <lineage>
        <taxon>Bacteria</taxon>
        <taxon>Bacillati</taxon>
        <taxon>Actinomycetota</taxon>
        <taxon>Actinomycetes</taxon>
        <taxon>Propionibacteriales</taxon>
        <taxon>Nocardioidaceae</taxon>
        <taxon>Nocardioides</taxon>
    </lineage>
</organism>